<dbReference type="EMBL" id="GBRH01230507">
    <property type="protein sequence ID" value="JAD67388.1"/>
    <property type="molecule type" value="Transcribed_RNA"/>
</dbReference>
<dbReference type="AlphaFoldDB" id="A0A0A9BYU5"/>
<evidence type="ECO:0000313" key="1">
    <source>
        <dbReference type="EMBL" id="JAD67388.1"/>
    </source>
</evidence>
<reference evidence="1" key="1">
    <citation type="submission" date="2014-09" db="EMBL/GenBank/DDBJ databases">
        <authorList>
            <person name="Magalhaes I.L.F."/>
            <person name="Oliveira U."/>
            <person name="Santos F.R."/>
            <person name="Vidigal T.H.D.A."/>
            <person name="Brescovit A.D."/>
            <person name="Santos A.J."/>
        </authorList>
    </citation>
    <scope>NUCLEOTIDE SEQUENCE</scope>
    <source>
        <tissue evidence="1">Shoot tissue taken approximately 20 cm above the soil surface</tissue>
    </source>
</reference>
<organism evidence="1">
    <name type="scientific">Arundo donax</name>
    <name type="common">Giant reed</name>
    <name type="synonym">Donax arundinaceus</name>
    <dbReference type="NCBI Taxonomy" id="35708"/>
    <lineage>
        <taxon>Eukaryota</taxon>
        <taxon>Viridiplantae</taxon>
        <taxon>Streptophyta</taxon>
        <taxon>Embryophyta</taxon>
        <taxon>Tracheophyta</taxon>
        <taxon>Spermatophyta</taxon>
        <taxon>Magnoliopsida</taxon>
        <taxon>Liliopsida</taxon>
        <taxon>Poales</taxon>
        <taxon>Poaceae</taxon>
        <taxon>PACMAD clade</taxon>
        <taxon>Arundinoideae</taxon>
        <taxon>Arundineae</taxon>
        <taxon>Arundo</taxon>
    </lineage>
</organism>
<proteinExistence type="predicted"/>
<accession>A0A0A9BYU5</accession>
<name>A0A0A9BYU5_ARUDO</name>
<protein>
    <submittedName>
        <fullName evidence="1">Uncharacterized protein</fullName>
    </submittedName>
</protein>
<sequence>MTPKRRVTFSLDKMGTPTMMSRSTILAMPLLLPLAHLIRTITCIAIYPQPRTS</sequence>
<reference evidence="1" key="2">
    <citation type="journal article" date="2015" name="Data Brief">
        <title>Shoot transcriptome of the giant reed, Arundo donax.</title>
        <authorList>
            <person name="Barrero R.A."/>
            <person name="Guerrero F.D."/>
            <person name="Moolhuijzen P."/>
            <person name="Goolsby J.A."/>
            <person name="Tidwell J."/>
            <person name="Bellgard S.E."/>
            <person name="Bellgard M.I."/>
        </authorList>
    </citation>
    <scope>NUCLEOTIDE SEQUENCE</scope>
    <source>
        <tissue evidence="1">Shoot tissue taken approximately 20 cm above the soil surface</tissue>
    </source>
</reference>